<dbReference type="Pfam" id="PF02915">
    <property type="entry name" value="Rubrerythrin"/>
    <property type="match status" value="1"/>
</dbReference>
<accession>A0ABR6ZUA9</accession>
<dbReference type="InterPro" id="IPR009040">
    <property type="entry name" value="Ferritin-like_diiron"/>
</dbReference>
<dbReference type="InterPro" id="IPR009078">
    <property type="entry name" value="Ferritin-like_SF"/>
</dbReference>
<dbReference type="Gene3D" id="1.20.1260.10">
    <property type="match status" value="1"/>
</dbReference>
<sequence>MSTQANPSVTIKNLESAFAGESMAHIKYRYFAKLAREAGAIEIAEAFEATADQEVMHAFGHLDLLYPKSQLTPQRALEIAIEGETYEYTEMYPTFRHLAVEEGNHAAVAEYDEQIAESKEHAENFKRTLEIAAKRFAALAKVEERHANHYRAVLEANQA</sequence>
<dbReference type="PROSITE" id="PS50905">
    <property type="entry name" value="FERRITIN_LIKE"/>
    <property type="match status" value="1"/>
</dbReference>
<dbReference type="EMBL" id="JACOGF010000009">
    <property type="protein sequence ID" value="MBC3919457.1"/>
    <property type="molecule type" value="Genomic_DNA"/>
</dbReference>
<gene>
    <name evidence="2" type="ORF">H8L32_18345</name>
</gene>
<protein>
    <submittedName>
        <fullName evidence="2">Rubrerythrin</fullName>
    </submittedName>
</protein>
<proteinExistence type="predicted"/>
<evidence type="ECO:0000259" key="1">
    <source>
        <dbReference type="PROSITE" id="PS50905"/>
    </source>
</evidence>
<keyword evidence="3" id="KW-1185">Reference proteome</keyword>
<feature type="domain" description="Ferritin-like diiron" evidence="1">
    <location>
        <begin position="4"/>
        <end position="136"/>
    </location>
</feature>
<dbReference type="CDD" id="cd01041">
    <property type="entry name" value="Rubrerythrin"/>
    <property type="match status" value="1"/>
</dbReference>
<dbReference type="RefSeq" id="WP_186948705.1">
    <property type="nucleotide sequence ID" value="NZ_JACOGF010000009.1"/>
</dbReference>
<evidence type="ECO:0000313" key="2">
    <source>
        <dbReference type="EMBL" id="MBC3919457.1"/>
    </source>
</evidence>
<dbReference type="InterPro" id="IPR052753">
    <property type="entry name" value="Rbr2/Nigerythrin"/>
</dbReference>
<name>A0ABR6ZUA9_9BURK</name>
<comment type="caution">
    <text evidence="2">The sequence shown here is derived from an EMBL/GenBank/DDBJ whole genome shotgun (WGS) entry which is preliminary data.</text>
</comment>
<dbReference type="InterPro" id="IPR012347">
    <property type="entry name" value="Ferritin-like"/>
</dbReference>
<dbReference type="PANTHER" id="PTHR33746">
    <property type="entry name" value="RUBRERYTHRIN"/>
    <property type="match status" value="1"/>
</dbReference>
<evidence type="ECO:0000313" key="3">
    <source>
        <dbReference type="Proteomes" id="UP000650424"/>
    </source>
</evidence>
<dbReference type="SUPFAM" id="SSF47240">
    <property type="entry name" value="Ferritin-like"/>
    <property type="match status" value="1"/>
</dbReference>
<dbReference type="Proteomes" id="UP000650424">
    <property type="component" value="Unassembled WGS sequence"/>
</dbReference>
<organism evidence="2 3">
    <name type="scientific">Undibacterium hunanense</name>
    <dbReference type="NCBI Taxonomy" id="2762292"/>
    <lineage>
        <taxon>Bacteria</taxon>
        <taxon>Pseudomonadati</taxon>
        <taxon>Pseudomonadota</taxon>
        <taxon>Betaproteobacteria</taxon>
        <taxon>Burkholderiales</taxon>
        <taxon>Oxalobacteraceae</taxon>
        <taxon>Undibacterium</taxon>
    </lineage>
</organism>
<reference evidence="2 3" key="1">
    <citation type="submission" date="2020-08" db="EMBL/GenBank/DDBJ databases">
        <title>Novel species isolated from subtropical streams in China.</title>
        <authorList>
            <person name="Lu H."/>
        </authorList>
    </citation>
    <scope>NUCLEOTIDE SEQUENCE [LARGE SCALE GENOMIC DNA]</scope>
    <source>
        <strain evidence="2 3">CY18W</strain>
    </source>
</reference>
<dbReference type="InterPro" id="IPR003251">
    <property type="entry name" value="Rr_diiron-bd_dom"/>
</dbReference>
<dbReference type="PANTHER" id="PTHR33746:SF4">
    <property type="entry name" value="RUBRERYTHRIN"/>
    <property type="match status" value="1"/>
</dbReference>